<dbReference type="RefSeq" id="WP_091767805.1">
    <property type="nucleotide sequence ID" value="NZ_FNHG01000004.1"/>
</dbReference>
<dbReference type="FunFam" id="3.40.605.10:FF:000005">
    <property type="entry name" value="Succinate-semialdehyde dehydrogenase I"/>
    <property type="match status" value="1"/>
</dbReference>
<dbReference type="InterPro" id="IPR016162">
    <property type="entry name" value="Ald_DH_N"/>
</dbReference>
<dbReference type="Proteomes" id="UP000199759">
    <property type="component" value="Unassembled WGS sequence"/>
</dbReference>
<feature type="active site" evidence="3">
    <location>
        <position position="257"/>
    </location>
</feature>
<dbReference type="PROSITE" id="PS00687">
    <property type="entry name" value="ALDEHYDE_DEHYDR_GLU"/>
    <property type="match status" value="1"/>
</dbReference>
<dbReference type="FunFam" id="3.40.309.10:FF:000004">
    <property type="entry name" value="Succinate-semialdehyde dehydrogenase I"/>
    <property type="match status" value="1"/>
</dbReference>
<evidence type="ECO:0000256" key="4">
    <source>
        <dbReference type="RuleBase" id="RU003345"/>
    </source>
</evidence>
<accession>A0A1G9PYY7</accession>
<dbReference type="PANTHER" id="PTHR43353">
    <property type="entry name" value="SUCCINATE-SEMIALDEHYDE DEHYDROGENASE, MITOCHONDRIAL"/>
    <property type="match status" value="1"/>
</dbReference>
<comment type="similarity">
    <text evidence="1 4">Belongs to the aldehyde dehydrogenase family.</text>
</comment>
<feature type="domain" description="Aldehyde dehydrogenase" evidence="5">
    <location>
        <begin position="23"/>
        <end position="482"/>
    </location>
</feature>
<dbReference type="Pfam" id="PF00171">
    <property type="entry name" value="Aldedh"/>
    <property type="match status" value="1"/>
</dbReference>
<keyword evidence="2 4" id="KW-0560">Oxidoreductase</keyword>
<dbReference type="Gene3D" id="3.40.605.10">
    <property type="entry name" value="Aldehyde Dehydrogenase, Chain A, domain 1"/>
    <property type="match status" value="1"/>
</dbReference>
<dbReference type="InterPro" id="IPR016163">
    <property type="entry name" value="Ald_DH_C"/>
</dbReference>
<sequence length="489" mass="51941">MSVADRLKDKTLYRTASFIDGAWVQGEGAKPILNPANNEMIAEIGDVGADGARSAIAAAATAFETWKRISPFERSKLLMRWHQLILENAADLAVLITLEMGKTQREAMGEVVYGAAFIEWSAEEAKRIHGETMQPPFPNSRGWTIHQPVGVVACITPWNFPNAMITRKCAPALAAGCTMVIKPAPETPLSALALAELARRAGIPDGVFNVICGDAQVLGPVMTGAPEVKMIGFTGSTAVGKLLMRQAADGVKRVALELGGNAPFIVMDDADIEAAADGVIASKFRVSGQTCVSANRIIVQSGIADRFVAALEARVSKLKPGDGFDGTSDLGPLIHHEAVARVDALVRNARESGARIVTGGKPLVDELGGAFYAPTLIEGGNPTMDLACFEIFGPVASIYRLDTEDEILRLANDTPYGLAAYVYTRDVNRVYRITEGLDYGMIGVNAPMVGSASTPFGGMKESGIGREGGKWGVEEFSELKYVLLGGVEA</sequence>
<evidence type="ECO:0000256" key="3">
    <source>
        <dbReference type="PROSITE-ProRule" id="PRU10007"/>
    </source>
</evidence>
<dbReference type="InterPro" id="IPR016161">
    <property type="entry name" value="Ald_DH/histidinol_DH"/>
</dbReference>
<gene>
    <name evidence="6" type="ORF">SAMN04488568_10493</name>
</gene>
<reference evidence="6 7" key="1">
    <citation type="submission" date="2016-10" db="EMBL/GenBank/DDBJ databases">
        <authorList>
            <person name="de Groot N.N."/>
        </authorList>
    </citation>
    <scope>NUCLEOTIDE SEQUENCE [LARGE SCALE GENOMIC DNA]</scope>
    <source>
        <strain evidence="6 7">DSM 16077</strain>
    </source>
</reference>
<dbReference type="InterPro" id="IPR050740">
    <property type="entry name" value="Aldehyde_DH_Superfamily"/>
</dbReference>
<name>A0A1G9PYY7_9PROT</name>
<evidence type="ECO:0000256" key="1">
    <source>
        <dbReference type="ARBA" id="ARBA00009986"/>
    </source>
</evidence>
<dbReference type="GO" id="GO:0016620">
    <property type="term" value="F:oxidoreductase activity, acting on the aldehyde or oxo group of donors, NAD or NADP as acceptor"/>
    <property type="evidence" value="ECO:0007669"/>
    <property type="project" value="InterPro"/>
</dbReference>
<dbReference type="InterPro" id="IPR029510">
    <property type="entry name" value="Ald_DH_CS_GLU"/>
</dbReference>
<evidence type="ECO:0000259" key="5">
    <source>
        <dbReference type="Pfam" id="PF00171"/>
    </source>
</evidence>
<evidence type="ECO:0000313" key="6">
    <source>
        <dbReference type="EMBL" id="SDM03998.1"/>
    </source>
</evidence>
<dbReference type="PANTHER" id="PTHR43353:SF5">
    <property type="entry name" value="SUCCINATE-SEMIALDEHYDE DEHYDROGENASE, MITOCHONDRIAL"/>
    <property type="match status" value="1"/>
</dbReference>
<evidence type="ECO:0000256" key="2">
    <source>
        <dbReference type="ARBA" id="ARBA00023002"/>
    </source>
</evidence>
<dbReference type="EMBL" id="FNHG01000004">
    <property type="protein sequence ID" value="SDM03998.1"/>
    <property type="molecule type" value="Genomic_DNA"/>
</dbReference>
<dbReference type="STRING" id="144026.SAMN04488568_10493"/>
<dbReference type="CDD" id="cd07103">
    <property type="entry name" value="ALDH_F5_SSADH_GabD"/>
    <property type="match status" value="1"/>
</dbReference>
<protein>
    <submittedName>
        <fullName evidence="6">Succinate semialdehyde dehydrogenase</fullName>
    </submittedName>
</protein>
<dbReference type="Gene3D" id="3.40.309.10">
    <property type="entry name" value="Aldehyde Dehydrogenase, Chain A, domain 2"/>
    <property type="match status" value="1"/>
</dbReference>
<keyword evidence="7" id="KW-1185">Reference proteome</keyword>
<evidence type="ECO:0000313" key="7">
    <source>
        <dbReference type="Proteomes" id="UP000199759"/>
    </source>
</evidence>
<dbReference type="InterPro" id="IPR015590">
    <property type="entry name" value="Aldehyde_DH_dom"/>
</dbReference>
<dbReference type="AlphaFoldDB" id="A0A1G9PYY7"/>
<proteinExistence type="inferred from homology"/>
<dbReference type="SUPFAM" id="SSF53720">
    <property type="entry name" value="ALDH-like"/>
    <property type="match status" value="1"/>
</dbReference>
<organism evidence="6 7">
    <name type="scientific">Maricaulis salignorans</name>
    <dbReference type="NCBI Taxonomy" id="144026"/>
    <lineage>
        <taxon>Bacteria</taxon>
        <taxon>Pseudomonadati</taxon>
        <taxon>Pseudomonadota</taxon>
        <taxon>Alphaproteobacteria</taxon>
        <taxon>Maricaulales</taxon>
        <taxon>Maricaulaceae</taxon>
        <taxon>Maricaulis</taxon>
    </lineage>
</organism>
<dbReference type="OrthoDB" id="7168186at2"/>